<comment type="caution">
    <text evidence="9">The sequence shown here is derived from an EMBL/GenBank/DDBJ whole genome shotgun (WGS) entry which is preliminary data.</text>
</comment>
<accession>A0A226ET37</accession>
<keyword evidence="10" id="KW-1185">Reference proteome</keyword>
<dbReference type="PANTHER" id="PTHR22930:SF269">
    <property type="entry name" value="NUCLEASE HARBI1-LIKE PROTEIN"/>
    <property type="match status" value="1"/>
</dbReference>
<dbReference type="PANTHER" id="PTHR22930">
    <property type="match status" value="1"/>
</dbReference>
<comment type="subcellular location">
    <subcellularLocation>
        <location evidence="2">Nucleus</location>
    </subcellularLocation>
</comment>
<dbReference type="GO" id="GO:0016787">
    <property type="term" value="F:hydrolase activity"/>
    <property type="evidence" value="ECO:0007669"/>
    <property type="project" value="UniProtKB-KW"/>
</dbReference>
<dbReference type="Proteomes" id="UP000198287">
    <property type="component" value="Unassembled WGS sequence"/>
</dbReference>
<dbReference type="GO" id="GO:0046872">
    <property type="term" value="F:metal ion binding"/>
    <property type="evidence" value="ECO:0007669"/>
    <property type="project" value="UniProtKB-KW"/>
</dbReference>
<comment type="cofactor">
    <cofactor evidence="1">
        <name>a divalent metal cation</name>
        <dbReference type="ChEBI" id="CHEBI:60240"/>
    </cofactor>
</comment>
<dbReference type="GO" id="GO:0005634">
    <property type="term" value="C:nucleus"/>
    <property type="evidence" value="ECO:0007669"/>
    <property type="project" value="UniProtKB-SubCell"/>
</dbReference>
<evidence type="ECO:0000256" key="1">
    <source>
        <dbReference type="ARBA" id="ARBA00001968"/>
    </source>
</evidence>
<sequence>MSSFNRKLLIKIILVRRERLRAQRKARAMSIRPILFNRLLHGESFLVHELRNDPDYHHKYFRMTKNSFDEILHLIEPDITCKKTHSRPIMPIEKLALTLRYMASGNSQVSLALSYLFSPSAVSGILREVTRAICKKLGPLYLPKPTEEIWKENESVFRLKWNHPNACGAVDGKHIRVQAPALSGSTHFNYKNFFSVVLLAIADPNYKFTAVHIGVSGSQSDGGIFGRSSLGMALETGTLGLPPPKQVGGKVLPHVLLGDDAFPLRKFMMKPFPGKFLEKEKRIYNYRMSRGRIVVENAFGILAVRWRIFLTTIIADLEFIKKIIELGTILHNFCMTKMDHNGITGDTFEGEDKIPGSWRDENTQLQGISQQGSNRAADEAIGIRQSFCDYFNGEGSVPWQD</sequence>
<evidence type="ECO:0000256" key="6">
    <source>
        <dbReference type="ARBA" id="ARBA00022801"/>
    </source>
</evidence>
<dbReference type="AlphaFoldDB" id="A0A226ET37"/>
<evidence type="ECO:0000313" key="10">
    <source>
        <dbReference type="Proteomes" id="UP000198287"/>
    </source>
</evidence>
<evidence type="ECO:0000256" key="2">
    <source>
        <dbReference type="ARBA" id="ARBA00004123"/>
    </source>
</evidence>
<keyword evidence="5" id="KW-0479">Metal-binding</keyword>
<keyword evidence="6" id="KW-0378">Hydrolase</keyword>
<proteinExistence type="inferred from homology"/>
<dbReference type="OrthoDB" id="6581217at2759"/>
<comment type="similarity">
    <text evidence="3">Belongs to the HARBI1 family.</text>
</comment>
<dbReference type="EMBL" id="LNIX01000002">
    <property type="protein sequence ID" value="OXA60390.1"/>
    <property type="molecule type" value="Genomic_DNA"/>
</dbReference>
<gene>
    <name evidence="9" type="ORF">Fcan01_05389</name>
</gene>
<dbReference type="OMA" id="MERCEGM"/>
<protein>
    <submittedName>
        <fullName evidence="9">Putative nuclease HARBI1</fullName>
    </submittedName>
</protein>
<name>A0A226ET37_FOLCA</name>
<dbReference type="Pfam" id="PF13359">
    <property type="entry name" value="DDE_Tnp_4"/>
    <property type="match status" value="1"/>
</dbReference>
<feature type="domain" description="DDE Tnp4" evidence="8">
    <location>
        <begin position="170"/>
        <end position="332"/>
    </location>
</feature>
<dbReference type="GO" id="GO:0004518">
    <property type="term" value="F:nuclease activity"/>
    <property type="evidence" value="ECO:0007669"/>
    <property type="project" value="UniProtKB-KW"/>
</dbReference>
<keyword evidence="7" id="KW-0539">Nucleus</keyword>
<evidence type="ECO:0000259" key="8">
    <source>
        <dbReference type="Pfam" id="PF13359"/>
    </source>
</evidence>
<evidence type="ECO:0000256" key="4">
    <source>
        <dbReference type="ARBA" id="ARBA00022722"/>
    </source>
</evidence>
<dbReference type="InterPro" id="IPR045249">
    <property type="entry name" value="HARBI1-like"/>
</dbReference>
<dbReference type="InterPro" id="IPR027806">
    <property type="entry name" value="HARBI1_dom"/>
</dbReference>
<evidence type="ECO:0000256" key="5">
    <source>
        <dbReference type="ARBA" id="ARBA00022723"/>
    </source>
</evidence>
<reference evidence="9 10" key="1">
    <citation type="submission" date="2015-12" db="EMBL/GenBank/DDBJ databases">
        <title>The genome of Folsomia candida.</title>
        <authorList>
            <person name="Faddeeva A."/>
            <person name="Derks M.F."/>
            <person name="Anvar Y."/>
            <person name="Smit S."/>
            <person name="Van Straalen N."/>
            <person name="Roelofs D."/>
        </authorList>
    </citation>
    <scope>NUCLEOTIDE SEQUENCE [LARGE SCALE GENOMIC DNA]</scope>
    <source>
        <strain evidence="9 10">VU population</strain>
        <tissue evidence="9">Whole body</tissue>
    </source>
</reference>
<evidence type="ECO:0000256" key="3">
    <source>
        <dbReference type="ARBA" id="ARBA00006958"/>
    </source>
</evidence>
<keyword evidence="4" id="KW-0540">Nuclease</keyword>
<evidence type="ECO:0000256" key="7">
    <source>
        <dbReference type="ARBA" id="ARBA00023242"/>
    </source>
</evidence>
<evidence type="ECO:0000313" key="9">
    <source>
        <dbReference type="EMBL" id="OXA60390.1"/>
    </source>
</evidence>
<organism evidence="9 10">
    <name type="scientific">Folsomia candida</name>
    <name type="common">Springtail</name>
    <dbReference type="NCBI Taxonomy" id="158441"/>
    <lineage>
        <taxon>Eukaryota</taxon>
        <taxon>Metazoa</taxon>
        <taxon>Ecdysozoa</taxon>
        <taxon>Arthropoda</taxon>
        <taxon>Hexapoda</taxon>
        <taxon>Collembola</taxon>
        <taxon>Entomobryomorpha</taxon>
        <taxon>Isotomoidea</taxon>
        <taxon>Isotomidae</taxon>
        <taxon>Proisotominae</taxon>
        <taxon>Folsomia</taxon>
    </lineage>
</organism>